<evidence type="ECO:0000256" key="3">
    <source>
        <dbReference type="ARBA" id="ARBA00023002"/>
    </source>
</evidence>
<feature type="binding site" evidence="6">
    <location>
        <position position="144"/>
    </location>
    <ligand>
        <name>NAD(+)</name>
        <dbReference type="ChEBI" id="CHEBI:57540"/>
    </ligand>
</feature>
<gene>
    <name evidence="9" type="ORF">MFMK1_002128</name>
</gene>
<evidence type="ECO:0000256" key="5">
    <source>
        <dbReference type="PIRSR" id="PIRSR000105-1"/>
    </source>
</evidence>
<proteinExistence type="inferred from homology"/>
<sequence length="285" mass="31293">MQSLETVFVVGAGAMGHGIAQVFAEAGMKTFMRDLNEDLVQKGMAKIKKNLSKKVAKGRMSEERQNEVLAKLHPVTTLEEVAQADLVVEAATENVSIKESILKELDRLLKADAILATNTSSISITKLAAVTSRPEVFIGTHFFNPVQTMRIVEIIPGIQTSEDTLNAAKRIVDVIGKETVVAKDFPAFLLNRMLLPLLNEAFYCYMEGQGTAEDIDKGMKMAMGHPMGPLELSDFIGLDTLLSVFEVMYEGYGDPKYFPCPILTKLVEAGHYGVKSGKGFYDHTK</sequence>
<dbReference type="InterPro" id="IPR006180">
    <property type="entry name" value="3-OHacyl-CoA_DH_CS"/>
</dbReference>
<dbReference type="Pfam" id="PF02737">
    <property type="entry name" value="3HCDH_N"/>
    <property type="match status" value="1"/>
</dbReference>
<evidence type="ECO:0000313" key="9">
    <source>
        <dbReference type="EMBL" id="WRO22300.1"/>
    </source>
</evidence>
<feature type="domain" description="3-hydroxyacyl-CoA dehydrogenase NAD binding" evidence="8">
    <location>
        <begin position="6"/>
        <end position="184"/>
    </location>
</feature>
<dbReference type="SUPFAM" id="SSF48179">
    <property type="entry name" value="6-phosphogluconate dehydrogenase C-terminal domain-like"/>
    <property type="match status" value="1"/>
</dbReference>
<feature type="domain" description="3-hydroxyacyl-CoA dehydrogenase C-terminal" evidence="7">
    <location>
        <begin position="188"/>
        <end position="282"/>
    </location>
</feature>
<dbReference type="GO" id="GO:0070403">
    <property type="term" value="F:NAD+ binding"/>
    <property type="evidence" value="ECO:0007669"/>
    <property type="project" value="InterPro"/>
</dbReference>
<dbReference type="PROSITE" id="PS00067">
    <property type="entry name" value="3HCDH"/>
    <property type="match status" value="1"/>
</dbReference>
<feature type="binding site" evidence="6">
    <location>
        <position position="34"/>
    </location>
    <ligand>
        <name>NAD(+)</name>
        <dbReference type="ChEBI" id="CHEBI:57540"/>
    </ligand>
</feature>
<dbReference type="EMBL" id="CP121694">
    <property type="protein sequence ID" value="WRO22300.1"/>
    <property type="molecule type" value="Genomic_DNA"/>
</dbReference>
<dbReference type="GO" id="GO:0016616">
    <property type="term" value="F:oxidoreductase activity, acting on the CH-OH group of donors, NAD or NADP as acceptor"/>
    <property type="evidence" value="ECO:0007669"/>
    <property type="project" value="InterPro"/>
</dbReference>
<accession>A0AAU0UMZ6</accession>
<dbReference type="InterPro" id="IPR013328">
    <property type="entry name" value="6PGD_dom2"/>
</dbReference>
<feature type="binding site" evidence="6">
    <location>
        <begin position="11"/>
        <end position="16"/>
    </location>
    <ligand>
        <name>NAD(+)</name>
        <dbReference type="ChEBI" id="CHEBI:57540"/>
    </ligand>
</feature>
<comment type="pathway">
    <text evidence="1">Lipid metabolism; butanoate metabolism.</text>
</comment>
<reference evidence="9 10" key="1">
    <citation type="submission" date="2023-04" db="EMBL/GenBank/DDBJ databases">
        <authorList>
            <person name="Hsu D."/>
        </authorList>
    </citation>
    <scope>NUCLEOTIDE SEQUENCE [LARGE SCALE GENOMIC DNA]</scope>
    <source>
        <strain evidence="9 10">MK1</strain>
    </source>
</reference>
<protein>
    <recommendedName>
        <fullName evidence="4">3-hydroxybutyryl-CoA dehydrogenase</fullName>
    </recommendedName>
</protein>
<dbReference type="RefSeq" id="WP_366921715.1">
    <property type="nucleotide sequence ID" value="NZ_CP121694.1"/>
</dbReference>
<feature type="binding site" evidence="6">
    <location>
        <position position="275"/>
    </location>
    <ligand>
        <name>NAD(+)</name>
        <dbReference type="ChEBI" id="CHEBI:57540"/>
    </ligand>
</feature>
<evidence type="ECO:0000256" key="1">
    <source>
        <dbReference type="ARBA" id="ARBA00005086"/>
    </source>
</evidence>
<organism evidence="9 10">
    <name type="scientific">Metallumcola ferriviriculae</name>
    <dbReference type="NCBI Taxonomy" id="3039180"/>
    <lineage>
        <taxon>Bacteria</taxon>
        <taxon>Bacillati</taxon>
        <taxon>Bacillota</taxon>
        <taxon>Clostridia</taxon>
        <taxon>Neomoorellales</taxon>
        <taxon>Desulfitibacteraceae</taxon>
        <taxon>Metallumcola</taxon>
    </lineage>
</organism>
<dbReference type="AlphaFoldDB" id="A0AAU0UMZ6"/>
<evidence type="ECO:0000256" key="6">
    <source>
        <dbReference type="PIRSR" id="PIRSR000105-2"/>
    </source>
</evidence>
<dbReference type="Gene3D" id="3.40.50.720">
    <property type="entry name" value="NAD(P)-binding Rossmann-like Domain"/>
    <property type="match status" value="1"/>
</dbReference>
<evidence type="ECO:0000256" key="4">
    <source>
        <dbReference type="ARBA" id="ARBA00067747"/>
    </source>
</evidence>
<dbReference type="InterPro" id="IPR006108">
    <property type="entry name" value="3HC_DH_C"/>
</dbReference>
<evidence type="ECO:0000259" key="8">
    <source>
        <dbReference type="Pfam" id="PF02737"/>
    </source>
</evidence>
<dbReference type="GO" id="GO:0006631">
    <property type="term" value="P:fatty acid metabolic process"/>
    <property type="evidence" value="ECO:0007669"/>
    <property type="project" value="InterPro"/>
</dbReference>
<dbReference type="InterPro" id="IPR006176">
    <property type="entry name" value="3-OHacyl-CoA_DH_NAD-bd"/>
</dbReference>
<evidence type="ECO:0000313" key="10">
    <source>
        <dbReference type="Proteomes" id="UP001329915"/>
    </source>
</evidence>
<dbReference type="Pfam" id="PF00725">
    <property type="entry name" value="3HCDH"/>
    <property type="match status" value="1"/>
</dbReference>
<feature type="binding site" evidence="6">
    <location>
        <position position="120"/>
    </location>
    <ligand>
        <name>NAD(+)</name>
        <dbReference type="ChEBI" id="CHEBI:57540"/>
    </ligand>
</feature>
<dbReference type="SUPFAM" id="SSF51735">
    <property type="entry name" value="NAD(P)-binding Rossmann-fold domains"/>
    <property type="match status" value="1"/>
</dbReference>
<dbReference type="PANTHER" id="PTHR48075:SF5">
    <property type="entry name" value="3-HYDROXYBUTYRYL-COA DEHYDROGENASE"/>
    <property type="match status" value="1"/>
</dbReference>
<name>A0AAU0UMZ6_9FIRM</name>
<feature type="site" description="Important for catalytic activity" evidence="5">
    <location>
        <position position="141"/>
    </location>
</feature>
<dbReference type="Proteomes" id="UP001329915">
    <property type="component" value="Chromosome"/>
</dbReference>
<dbReference type="KEGG" id="dbc:MFMK1_002128"/>
<evidence type="ECO:0000259" key="7">
    <source>
        <dbReference type="Pfam" id="PF00725"/>
    </source>
</evidence>
<comment type="similarity">
    <text evidence="2">Belongs to the 3-hydroxyacyl-CoA dehydrogenase family.</text>
</comment>
<feature type="binding site" evidence="6">
    <location>
        <position position="98"/>
    </location>
    <ligand>
        <name>NAD(+)</name>
        <dbReference type="ChEBI" id="CHEBI:57540"/>
    </ligand>
</feature>
<feature type="binding site" evidence="6">
    <location>
        <position position="93"/>
    </location>
    <ligand>
        <name>NAD(+)</name>
        <dbReference type="ChEBI" id="CHEBI:57540"/>
    </ligand>
</feature>
<keyword evidence="10" id="KW-1185">Reference proteome</keyword>
<dbReference type="InterPro" id="IPR022694">
    <property type="entry name" value="3-OHacyl-CoA_DH"/>
</dbReference>
<dbReference type="InterPro" id="IPR008927">
    <property type="entry name" value="6-PGluconate_DH-like_C_sf"/>
</dbReference>
<dbReference type="PIRSF" id="PIRSF000105">
    <property type="entry name" value="HCDH"/>
    <property type="match status" value="1"/>
</dbReference>
<evidence type="ECO:0000256" key="2">
    <source>
        <dbReference type="ARBA" id="ARBA00009463"/>
    </source>
</evidence>
<dbReference type="FunFam" id="3.40.50.720:FF:000009">
    <property type="entry name" value="Fatty oxidation complex, alpha subunit"/>
    <property type="match status" value="1"/>
</dbReference>
<dbReference type="InterPro" id="IPR036291">
    <property type="entry name" value="NAD(P)-bd_dom_sf"/>
</dbReference>
<keyword evidence="3" id="KW-0560">Oxidoreductase</keyword>
<keyword evidence="6" id="KW-0520">NAD</keyword>
<dbReference type="PANTHER" id="PTHR48075">
    <property type="entry name" value="3-HYDROXYACYL-COA DEHYDROGENASE FAMILY PROTEIN"/>
    <property type="match status" value="1"/>
</dbReference>
<dbReference type="Gene3D" id="1.10.1040.10">
    <property type="entry name" value="N-(1-d-carboxylethyl)-l-norvaline Dehydrogenase, domain 2"/>
    <property type="match status" value="1"/>
</dbReference>